<evidence type="ECO:0000256" key="1">
    <source>
        <dbReference type="ARBA" id="ARBA00022692"/>
    </source>
</evidence>
<dbReference type="InterPro" id="IPR058632">
    <property type="entry name" value="HH_AaeA"/>
</dbReference>
<evidence type="ECO:0000259" key="6">
    <source>
        <dbReference type="Pfam" id="PF25878"/>
    </source>
</evidence>
<feature type="region of interest" description="Disordered" evidence="4">
    <location>
        <begin position="289"/>
        <end position="312"/>
    </location>
</feature>
<feature type="transmembrane region" description="Helical" evidence="5">
    <location>
        <begin position="12"/>
        <end position="29"/>
    </location>
</feature>
<dbReference type="AlphaFoldDB" id="A0A1J5R8S1"/>
<dbReference type="InterPro" id="IPR058634">
    <property type="entry name" value="AaeA-lik-b-barrel"/>
</dbReference>
<dbReference type="InterPro" id="IPR006143">
    <property type="entry name" value="RND_pump_MFP"/>
</dbReference>
<dbReference type="SUPFAM" id="SSF111369">
    <property type="entry name" value="HlyD-like secretion proteins"/>
    <property type="match status" value="1"/>
</dbReference>
<name>A0A1J5R8S1_9ZZZZ</name>
<dbReference type="InterPro" id="IPR050393">
    <property type="entry name" value="MFP_Efflux_Pump"/>
</dbReference>
<keyword evidence="3 5" id="KW-0472">Membrane</keyword>
<dbReference type="PANTHER" id="PTHR30367:SF12">
    <property type="entry name" value="P-HYDROXYBENZOIC ACID EFFLUX PUMP SUBUNIT AAEA"/>
    <property type="match status" value="1"/>
</dbReference>
<feature type="domain" description="p-hydroxybenzoic acid efflux pump subunit AaeA alpha-helical hairpin" evidence="6">
    <location>
        <begin position="82"/>
        <end position="153"/>
    </location>
</feature>
<evidence type="ECO:0000313" key="8">
    <source>
        <dbReference type="EMBL" id="OIQ88484.1"/>
    </source>
</evidence>
<sequence>MKGFTSKLLRIAITLVLVIAAIVLGRMLWVRYMDSPWTRDGRVRADVVNIAPDVAGLVTEVMAHDNQQVRRGDLLFRIDTEHYRHALAQAQALVEQRRAMLEMKHGQASRRAALDDQVVSRENREDSDLIALSARAEYEAALAQRDQARLDVERTAVRSPVDGWVSNLLVRPGDFAQVGVPKLAVIDQHSFWVYGYFEEHKLALIRIGDPAEIRLLGSDQTLRGHVESIARGITDRDNPTDVRLLANVNPSFNWVRLAQRVPVRIALDAVPKDLTLVAGMTCSVIVHPAREPHRPGKPLPGEELQTLPEKGR</sequence>
<proteinExistence type="predicted"/>
<reference evidence="8" key="1">
    <citation type="submission" date="2016-10" db="EMBL/GenBank/DDBJ databases">
        <title>Sequence of Gallionella enrichment culture.</title>
        <authorList>
            <person name="Poehlein A."/>
            <person name="Muehling M."/>
            <person name="Daniel R."/>
        </authorList>
    </citation>
    <scope>NUCLEOTIDE SEQUENCE</scope>
</reference>
<organism evidence="8">
    <name type="scientific">mine drainage metagenome</name>
    <dbReference type="NCBI Taxonomy" id="410659"/>
    <lineage>
        <taxon>unclassified sequences</taxon>
        <taxon>metagenomes</taxon>
        <taxon>ecological metagenomes</taxon>
    </lineage>
</organism>
<dbReference type="Pfam" id="PF25878">
    <property type="entry name" value="HH_AAEA_pHBA"/>
    <property type="match status" value="1"/>
</dbReference>
<evidence type="ECO:0000256" key="5">
    <source>
        <dbReference type="SAM" id="Phobius"/>
    </source>
</evidence>
<gene>
    <name evidence="8" type="primary">aaeA_5</name>
    <name evidence="8" type="ORF">GALL_296180</name>
</gene>
<dbReference type="PANTHER" id="PTHR30367">
    <property type="entry name" value="P-HYDROXYBENZOIC ACID EFFLUX PUMP SUBUNIT AAEA-RELATED"/>
    <property type="match status" value="1"/>
</dbReference>
<evidence type="ECO:0000256" key="2">
    <source>
        <dbReference type="ARBA" id="ARBA00022989"/>
    </source>
</evidence>
<dbReference type="Gene3D" id="2.40.30.170">
    <property type="match status" value="1"/>
</dbReference>
<keyword evidence="1 5" id="KW-0812">Transmembrane</keyword>
<dbReference type="EMBL" id="MLJW01000370">
    <property type="protein sequence ID" value="OIQ88484.1"/>
    <property type="molecule type" value="Genomic_DNA"/>
</dbReference>
<dbReference type="GO" id="GO:0016020">
    <property type="term" value="C:membrane"/>
    <property type="evidence" value="ECO:0007669"/>
    <property type="project" value="InterPro"/>
</dbReference>
<dbReference type="NCBIfam" id="TIGR01730">
    <property type="entry name" value="RND_mfp"/>
    <property type="match status" value="1"/>
</dbReference>
<evidence type="ECO:0000256" key="3">
    <source>
        <dbReference type="ARBA" id="ARBA00023136"/>
    </source>
</evidence>
<dbReference type="Pfam" id="PF25963">
    <property type="entry name" value="Beta-barrel_AAEA"/>
    <property type="match status" value="1"/>
</dbReference>
<dbReference type="GO" id="GO:0022857">
    <property type="term" value="F:transmembrane transporter activity"/>
    <property type="evidence" value="ECO:0007669"/>
    <property type="project" value="InterPro"/>
</dbReference>
<feature type="domain" description="p-hydroxybenzoic acid efflux pump subunit AaeA-like beta-barrel" evidence="7">
    <location>
        <begin position="190"/>
        <end position="287"/>
    </location>
</feature>
<protein>
    <submittedName>
        <fullName evidence="8">p-hydroxybenzoic acid efflux pump subunit AaeA</fullName>
    </submittedName>
</protein>
<comment type="caution">
    <text evidence="8">The sequence shown here is derived from an EMBL/GenBank/DDBJ whole genome shotgun (WGS) entry which is preliminary data.</text>
</comment>
<evidence type="ECO:0000259" key="7">
    <source>
        <dbReference type="Pfam" id="PF25963"/>
    </source>
</evidence>
<accession>A0A1J5R8S1</accession>
<dbReference type="Gene3D" id="2.40.50.100">
    <property type="match status" value="1"/>
</dbReference>
<evidence type="ECO:0000256" key="4">
    <source>
        <dbReference type="SAM" id="MobiDB-lite"/>
    </source>
</evidence>
<keyword evidence="2 5" id="KW-1133">Transmembrane helix</keyword>